<reference evidence="7" key="1">
    <citation type="submission" date="2021-11" db="EMBL/GenBank/DDBJ databases">
        <authorList>
            <consortium name="Genoscope - CEA"/>
            <person name="William W."/>
        </authorList>
    </citation>
    <scope>NUCLEOTIDE SEQUENCE</scope>
</reference>
<evidence type="ECO:0000313" key="8">
    <source>
        <dbReference type="Proteomes" id="UP000789595"/>
    </source>
</evidence>
<evidence type="ECO:0000256" key="2">
    <source>
        <dbReference type="ARBA" id="ARBA00022448"/>
    </source>
</evidence>
<evidence type="ECO:0000256" key="6">
    <source>
        <dbReference type="SAM" id="Phobius"/>
    </source>
</evidence>
<evidence type="ECO:0000313" key="7">
    <source>
        <dbReference type="EMBL" id="CAH0369011.1"/>
    </source>
</evidence>
<feature type="transmembrane region" description="Helical" evidence="6">
    <location>
        <begin position="70"/>
        <end position="89"/>
    </location>
</feature>
<dbReference type="GO" id="GO:0000139">
    <property type="term" value="C:Golgi membrane"/>
    <property type="evidence" value="ECO:0007669"/>
    <property type="project" value="TreeGrafter"/>
</dbReference>
<keyword evidence="8" id="KW-1185">Reference proteome</keyword>
<feature type="transmembrane region" description="Helical" evidence="6">
    <location>
        <begin position="194"/>
        <end position="215"/>
    </location>
</feature>
<accession>A0A8J2X094</accession>
<dbReference type="Proteomes" id="UP000789595">
    <property type="component" value="Unassembled WGS sequence"/>
</dbReference>
<comment type="subcellular location">
    <subcellularLocation>
        <location evidence="1">Membrane</location>
        <topology evidence="1">Multi-pass membrane protein</topology>
    </subcellularLocation>
</comment>
<keyword evidence="2" id="KW-0813">Transport</keyword>
<feature type="transmembrane region" description="Helical" evidence="6">
    <location>
        <begin position="110"/>
        <end position="133"/>
    </location>
</feature>
<dbReference type="EMBL" id="CAKKNE010000002">
    <property type="protein sequence ID" value="CAH0369011.1"/>
    <property type="molecule type" value="Genomic_DNA"/>
</dbReference>
<dbReference type="PANTHER" id="PTHR10778:SF8">
    <property type="entry name" value="ADENOSINE 3'-PHOSPHO 5'-PHOSPHOSULFATE TRANSPORTER 2"/>
    <property type="match status" value="1"/>
</dbReference>
<proteinExistence type="predicted"/>
<keyword evidence="3 6" id="KW-0812">Transmembrane</keyword>
<feature type="transmembrane region" description="Helical" evidence="6">
    <location>
        <begin position="227"/>
        <end position="245"/>
    </location>
</feature>
<evidence type="ECO:0000256" key="1">
    <source>
        <dbReference type="ARBA" id="ARBA00004141"/>
    </source>
</evidence>
<gene>
    <name evidence="7" type="ORF">PECAL_2P21170</name>
</gene>
<comment type="caution">
    <text evidence="7">The sequence shown here is derived from an EMBL/GenBank/DDBJ whole genome shotgun (WGS) entry which is preliminary data.</text>
</comment>
<dbReference type="PANTHER" id="PTHR10778">
    <property type="entry name" value="SOLUTE CARRIER FAMILY 35 MEMBER B"/>
    <property type="match status" value="1"/>
</dbReference>
<dbReference type="GO" id="GO:0046964">
    <property type="term" value="F:3'-phosphoadenosine 5'-phosphosulfate transmembrane transporter activity"/>
    <property type="evidence" value="ECO:0007669"/>
    <property type="project" value="TreeGrafter"/>
</dbReference>
<protein>
    <submittedName>
        <fullName evidence="7">Uncharacterized protein</fullName>
    </submittedName>
</protein>
<name>A0A8J2X094_9STRA</name>
<dbReference type="OrthoDB" id="1601at2759"/>
<dbReference type="AlphaFoldDB" id="A0A8J2X094"/>
<dbReference type="InterPro" id="IPR013657">
    <property type="entry name" value="SCL35B1-4/HUT1"/>
</dbReference>
<feature type="transmembrane region" description="Helical" evidence="6">
    <location>
        <begin position="320"/>
        <end position="339"/>
    </location>
</feature>
<evidence type="ECO:0000256" key="3">
    <source>
        <dbReference type="ARBA" id="ARBA00022692"/>
    </source>
</evidence>
<keyword evidence="5 6" id="KW-0472">Membrane</keyword>
<evidence type="ECO:0000256" key="4">
    <source>
        <dbReference type="ARBA" id="ARBA00022989"/>
    </source>
</evidence>
<feature type="transmembrane region" description="Helical" evidence="6">
    <location>
        <begin position="293"/>
        <end position="314"/>
    </location>
</feature>
<dbReference type="Pfam" id="PF08449">
    <property type="entry name" value="UAA"/>
    <property type="match status" value="1"/>
</dbReference>
<dbReference type="GO" id="GO:0005789">
    <property type="term" value="C:endoplasmic reticulum membrane"/>
    <property type="evidence" value="ECO:0007669"/>
    <property type="project" value="TreeGrafter"/>
</dbReference>
<sequence length="343" mass="37346">MPRERSPPANKMTSSDRANLLDKDEEIATPAKKPTITTKKLALSIGGVFVLYVLHDALQERAFRQPGFRFGWFMTLIEIVVVSTCAFMFEWGAPPDPTVVSEESMRTIRMCVGGLALCLATSQGTGSAALNYVHYPVKVAFKSSKLVPTMIFGILLTRKTFSFLEYGAALLMCCSLAGLSLADRRASSDEEAENLPLGVMLLMTAVFADALVPNLQEKCLKELKYPVGRMIVYSNAGCAALVLLYCSATGELTMALKWCASNTEGSAFLFLQACTSYMGLRCYLVVVKELSGVAGVVTTSLRKVVTLILSFLLFEKPFTQGHAWSFAVLFAGVGLATYARQVK</sequence>
<feature type="transmembrane region" description="Helical" evidence="6">
    <location>
        <begin position="41"/>
        <end position="58"/>
    </location>
</feature>
<keyword evidence="4 6" id="KW-1133">Transmembrane helix</keyword>
<evidence type="ECO:0000256" key="5">
    <source>
        <dbReference type="ARBA" id="ARBA00023136"/>
    </source>
</evidence>
<feature type="transmembrane region" description="Helical" evidence="6">
    <location>
        <begin position="163"/>
        <end position="182"/>
    </location>
</feature>
<organism evidence="7 8">
    <name type="scientific">Pelagomonas calceolata</name>
    <dbReference type="NCBI Taxonomy" id="35677"/>
    <lineage>
        <taxon>Eukaryota</taxon>
        <taxon>Sar</taxon>
        <taxon>Stramenopiles</taxon>
        <taxon>Ochrophyta</taxon>
        <taxon>Pelagophyceae</taxon>
        <taxon>Pelagomonadales</taxon>
        <taxon>Pelagomonadaceae</taxon>
        <taxon>Pelagomonas</taxon>
    </lineage>
</organism>